<dbReference type="Proteomes" id="UP001585080">
    <property type="component" value="Unassembled WGS sequence"/>
</dbReference>
<evidence type="ECO:0000313" key="2">
    <source>
        <dbReference type="EMBL" id="MFB8776784.1"/>
    </source>
</evidence>
<proteinExistence type="predicted"/>
<comment type="caution">
    <text evidence="2">The sequence shown here is derived from an EMBL/GenBank/DDBJ whole genome shotgun (WGS) entry which is preliminary data.</text>
</comment>
<name>A0ABV5EIV0_9ACTN</name>
<reference evidence="2 3" key="1">
    <citation type="submission" date="2024-01" db="EMBL/GenBank/DDBJ databases">
        <title>Genome mining of biosynthetic gene clusters to explore secondary metabolites of Streptomyces sp.</title>
        <authorList>
            <person name="Baig A."/>
            <person name="Ajitkumar Shintre N."/>
            <person name="Kumar H."/>
            <person name="Anbarasu A."/>
            <person name="Ramaiah S."/>
        </authorList>
    </citation>
    <scope>NUCLEOTIDE SEQUENCE [LARGE SCALE GENOMIC DNA]</scope>
    <source>
        <strain evidence="2 3">A57</strain>
    </source>
</reference>
<organism evidence="2 3">
    <name type="scientific">Streptomyces broussonetiae</name>
    <dbReference type="NCBI Taxonomy" id="2686304"/>
    <lineage>
        <taxon>Bacteria</taxon>
        <taxon>Bacillati</taxon>
        <taxon>Actinomycetota</taxon>
        <taxon>Actinomycetes</taxon>
        <taxon>Kitasatosporales</taxon>
        <taxon>Streptomycetaceae</taxon>
        <taxon>Streptomyces</taxon>
    </lineage>
</organism>
<keyword evidence="3" id="KW-1185">Reference proteome</keyword>
<sequence>MATALAKAADTDTSVEHAARITHVSKSFPGPTGAQPVLDDISLTV</sequence>
<feature type="non-terminal residue" evidence="2">
    <location>
        <position position="45"/>
    </location>
</feature>
<gene>
    <name evidence="2" type="ORF">VSS16_29300</name>
</gene>
<evidence type="ECO:0000256" key="1">
    <source>
        <dbReference type="SAM" id="MobiDB-lite"/>
    </source>
</evidence>
<feature type="region of interest" description="Disordered" evidence="1">
    <location>
        <begin position="23"/>
        <end position="45"/>
    </location>
</feature>
<dbReference type="EMBL" id="JAYMRP010000034">
    <property type="protein sequence ID" value="MFB8776784.1"/>
    <property type="molecule type" value="Genomic_DNA"/>
</dbReference>
<evidence type="ECO:0000313" key="3">
    <source>
        <dbReference type="Proteomes" id="UP001585080"/>
    </source>
</evidence>
<keyword evidence="2" id="KW-0547">Nucleotide-binding</keyword>
<keyword evidence="2" id="KW-0067">ATP-binding</keyword>
<accession>A0ABV5EIV0</accession>
<dbReference type="GO" id="GO:0005524">
    <property type="term" value="F:ATP binding"/>
    <property type="evidence" value="ECO:0007669"/>
    <property type="project" value="UniProtKB-KW"/>
</dbReference>
<protein>
    <submittedName>
        <fullName evidence="2">ABC transporter ATP-binding protein</fullName>
    </submittedName>
</protein>